<reference evidence="1 2" key="1">
    <citation type="journal article" date="2020" name="Nat. Food">
        <title>A phased Vanilla planifolia genome enables genetic improvement of flavour and production.</title>
        <authorList>
            <person name="Hasing T."/>
            <person name="Tang H."/>
            <person name="Brym M."/>
            <person name="Khazi F."/>
            <person name="Huang T."/>
            <person name="Chambers A.H."/>
        </authorList>
    </citation>
    <scope>NUCLEOTIDE SEQUENCE [LARGE SCALE GENOMIC DNA]</scope>
    <source>
        <tissue evidence="1">Leaf</tissue>
    </source>
</reference>
<name>A0A835RQN1_VANPL</name>
<accession>A0A835RQN1</accession>
<protein>
    <submittedName>
        <fullName evidence="1">Uncharacterized protein</fullName>
    </submittedName>
</protein>
<dbReference type="AlphaFoldDB" id="A0A835RQN1"/>
<dbReference type="Proteomes" id="UP000639772">
    <property type="component" value="Chromosome 3"/>
</dbReference>
<proteinExistence type="predicted"/>
<gene>
    <name evidence="1" type="ORF">HPP92_007065</name>
</gene>
<evidence type="ECO:0000313" key="1">
    <source>
        <dbReference type="EMBL" id="KAG0490202.1"/>
    </source>
</evidence>
<comment type="caution">
    <text evidence="1">The sequence shown here is derived from an EMBL/GenBank/DDBJ whole genome shotgun (WGS) entry which is preliminary data.</text>
</comment>
<organism evidence="1 2">
    <name type="scientific">Vanilla planifolia</name>
    <name type="common">Vanilla</name>
    <dbReference type="NCBI Taxonomy" id="51239"/>
    <lineage>
        <taxon>Eukaryota</taxon>
        <taxon>Viridiplantae</taxon>
        <taxon>Streptophyta</taxon>
        <taxon>Embryophyta</taxon>
        <taxon>Tracheophyta</taxon>
        <taxon>Spermatophyta</taxon>
        <taxon>Magnoliopsida</taxon>
        <taxon>Liliopsida</taxon>
        <taxon>Asparagales</taxon>
        <taxon>Orchidaceae</taxon>
        <taxon>Vanilloideae</taxon>
        <taxon>Vanilleae</taxon>
        <taxon>Vanilla</taxon>
    </lineage>
</organism>
<evidence type="ECO:0000313" key="2">
    <source>
        <dbReference type="Proteomes" id="UP000639772"/>
    </source>
</evidence>
<sequence length="93" mass="9669">MVIVTPGTAHADVGVTNGWGEGASWGGTAASLSTILPPGAAGDITQVLGESGGPLEERSGWGAGICRYGRSMSCFINWTRENEKEEKDDWLGS</sequence>
<dbReference type="EMBL" id="JADCNM010000003">
    <property type="protein sequence ID" value="KAG0490202.1"/>
    <property type="molecule type" value="Genomic_DNA"/>
</dbReference>